<proteinExistence type="predicted"/>
<dbReference type="GO" id="GO:0006355">
    <property type="term" value="P:regulation of DNA-templated transcription"/>
    <property type="evidence" value="ECO:0007669"/>
    <property type="project" value="InterPro"/>
</dbReference>
<dbReference type="InterPro" id="IPR011990">
    <property type="entry name" value="TPR-like_helical_dom_sf"/>
</dbReference>
<dbReference type="PROSITE" id="PS51755">
    <property type="entry name" value="OMPR_PHOB"/>
    <property type="match status" value="1"/>
</dbReference>
<dbReference type="Gene3D" id="1.25.40.10">
    <property type="entry name" value="Tetratricopeptide repeat domain"/>
    <property type="match status" value="2"/>
</dbReference>
<comment type="caution">
    <text evidence="4">The sequence shown here is derived from an EMBL/GenBank/DDBJ whole genome shotgun (WGS) entry which is preliminary data.</text>
</comment>
<dbReference type="SUPFAM" id="SSF48452">
    <property type="entry name" value="TPR-like"/>
    <property type="match status" value="1"/>
</dbReference>
<accession>A0AA46C4R1</accession>
<dbReference type="InterPro" id="IPR049052">
    <property type="entry name" value="nSTAND1"/>
</dbReference>
<dbReference type="Proteomes" id="UP000254168">
    <property type="component" value="Unassembled WGS sequence"/>
</dbReference>
<evidence type="ECO:0000313" key="5">
    <source>
        <dbReference type="Proteomes" id="UP000254168"/>
    </source>
</evidence>
<gene>
    <name evidence="4" type="ORF">CPBF424_01160</name>
</gene>
<evidence type="ECO:0000256" key="1">
    <source>
        <dbReference type="ARBA" id="ARBA00023125"/>
    </source>
</evidence>
<keyword evidence="1 2" id="KW-0238">DNA-binding</keyword>
<feature type="DNA-binding region" description="OmpR/PhoB-type" evidence="2">
    <location>
        <begin position="30"/>
        <end position="128"/>
    </location>
</feature>
<dbReference type="SMART" id="SM00862">
    <property type="entry name" value="Trans_reg_C"/>
    <property type="match status" value="1"/>
</dbReference>
<dbReference type="SUPFAM" id="SSF46894">
    <property type="entry name" value="C-terminal effector domain of the bipartite response regulators"/>
    <property type="match status" value="1"/>
</dbReference>
<dbReference type="CDD" id="cd00383">
    <property type="entry name" value="trans_reg_C"/>
    <property type="match status" value="1"/>
</dbReference>
<dbReference type="Pfam" id="PF00486">
    <property type="entry name" value="Trans_reg_C"/>
    <property type="match status" value="1"/>
</dbReference>
<sequence length="1132" mass="124046">MAIVEAPPTVRPVSERMSLRSERVTQLGSVPRFRLGPLLVEPERLALIDDGQTIALEPRMMEVLIALAERAGEVVSAEQLLIEVWHGSFYGDNPVHKTIAQLRRKLGDDSRQPRYIETIRKRGYRLLPKVVFPDDYRGAVMGTQVWGHGSPYVGLQAFDPAHAEVFFGRSHAIAQVLGAMRAQLHSQRGLVLVSGASGCGKTSLLRAGVVPLLAQPGGLDGLEASAVAYCNLAQCRGGDVLDTLARALGDWEAGGRAVFSPAQMAALPEWLQRPAPLHAAIGEAVRQRPPARDSAQTQRHLLLVIDHAEALVATPGITDADRAALAAALQALCDSAQVAVLMLTRSDFYPRLIDALPQIVELKRGDGHVDLLPPRDGEIGQIIRVPAAMAGLRFEEERDSASRLDDVLRDATARQPDALPLLQHLLHALHAQRSDDGLLTFAAYRALGGLEGALAHHAEHTFRALPAAAQAALGKVLTVLSVIHPDSDAVTARRALWSALPAHGAARVLVEAFVHARLFVSELVAGEPGFAVAHEALLRQWPRAAEWIHENRRLLQARKRLQLAAQRWAAEGRRSDHLLNSGRPLSEAREAARRMPQDLDALDHAFLHACERSQRRRRGLYAAAASLLVVLASASLLLGWQARQAQQVAEERRDQAQQLVSYMLGDLAEQLRTVGNLKLLDSVGSRALRYLEDLPNASMQPGDLINHARALRTTGEVLMNQGKLDQAQAAFTRAAATAEQARMRAPDTLEARAEMGQAAYWLGNMAYRSKQFPLAQTYWSQYLTASEWLVRTAPDDQRWQLELSYALNNLGTLATTRGDTTTAIGFFARDISLKRMLIARAPDNPSLRYELIDSLSWLSLAQENQGLLAPAEQGYRDQIAMLRVLVENDPDANAWRRRLAGSLIRTSNLAVARGHLAQAQTDAQDSVRMLQPLVALQPDNNTWQRDLAHAYAQAGWVAALDGRPGQAEQQLGQARQTMAGLLQQAQPLPEWQWLDAIIALRLHRVQTGRAGAHAGDLDQIVARLDALHRARPDDPLGISALSQALVWHGEQRAAAGDDDGARAAWQRAVAVLGNDIGNSRDKTLLDPWIRAQVHLGQRSAVTQQLGWLYQAGYRHPGFVSLYAPLFKEQDSS</sequence>
<dbReference type="InterPro" id="IPR016032">
    <property type="entry name" value="Sig_transdc_resp-reg_C-effctor"/>
</dbReference>
<protein>
    <submittedName>
        <fullName evidence="4">Transcriptional regulator</fullName>
    </submittedName>
</protein>
<keyword evidence="5" id="KW-1185">Reference proteome</keyword>
<dbReference type="Gene3D" id="1.10.10.10">
    <property type="entry name" value="Winged helix-like DNA-binding domain superfamily/Winged helix DNA-binding domain"/>
    <property type="match status" value="1"/>
</dbReference>
<dbReference type="InterPro" id="IPR027417">
    <property type="entry name" value="P-loop_NTPase"/>
</dbReference>
<feature type="domain" description="OmpR/PhoB-type" evidence="3">
    <location>
        <begin position="30"/>
        <end position="128"/>
    </location>
</feature>
<dbReference type="PANTHER" id="PTHR47691">
    <property type="entry name" value="REGULATOR-RELATED"/>
    <property type="match status" value="1"/>
</dbReference>
<dbReference type="GO" id="GO:0003677">
    <property type="term" value="F:DNA binding"/>
    <property type="evidence" value="ECO:0007669"/>
    <property type="project" value="UniProtKB-UniRule"/>
</dbReference>
<organism evidence="4 5">
    <name type="scientific">Xanthomonas euroxanthea</name>
    <dbReference type="NCBI Taxonomy" id="2259622"/>
    <lineage>
        <taxon>Bacteria</taxon>
        <taxon>Pseudomonadati</taxon>
        <taxon>Pseudomonadota</taxon>
        <taxon>Gammaproteobacteria</taxon>
        <taxon>Lysobacterales</taxon>
        <taxon>Lysobacteraceae</taxon>
        <taxon>Xanthomonas</taxon>
    </lineage>
</organism>
<evidence type="ECO:0000256" key="2">
    <source>
        <dbReference type="PROSITE-ProRule" id="PRU01091"/>
    </source>
</evidence>
<dbReference type="AlphaFoldDB" id="A0AA46C4R1"/>
<evidence type="ECO:0000259" key="3">
    <source>
        <dbReference type="PROSITE" id="PS51755"/>
    </source>
</evidence>
<dbReference type="InterPro" id="IPR036388">
    <property type="entry name" value="WH-like_DNA-bd_sf"/>
</dbReference>
<dbReference type="Gene3D" id="3.40.50.300">
    <property type="entry name" value="P-loop containing nucleotide triphosphate hydrolases"/>
    <property type="match status" value="1"/>
</dbReference>
<evidence type="ECO:0000313" key="4">
    <source>
        <dbReference type="EMBL" id="SUZ26362.1"/>
    </source>
</evidence>
<dbReference type="Pfam" id="PF20703">
    <property type="entry name" value="nSTAND1"/>
    <property type="match status" value="1"/>
</dbReference>
<reference evidence="4 5" key="1">
    <citation type="submission" date="2018-06" db="EMBL/GenBank/DDBJ databases">
        <authorList>
            <person name="Pothier F. J."/>
        </authorList>
    </citation>
    <scope>NUCLEOTIDE SEQUENCE [LARGE SCALE GENOMIC DNA]</scope>
    <source>
        <strain evidence="4 5">CPBF 424</strain>
    </source>
</reference>
<name>A0AA46C4R1_9XANT</name>
<dbReference type="EMBL" id="UIHB01000001">
    <property type="protein sequence ID" value="SUZ26362.1"/>
    <property type="molecule type" value="Genomic_DNA"/>
</dbReference>
<dbReference type="GO" id="GO:0000160">
    <property type="term" value="P:phosphorelay signal transduction system"/>
    <property type="evidence" value="ECO:0007669"/>
    <property type="project" value="InterPro"/>
</dbReference>
<dbReference type="InterPro" id="IPR001867">
    <property type="entry name" value="OmpR/PhoB-type_DNA-bd"/>
</dbReference>
<dbReference type="SUPFAM" id="SSF52540">
    <property type="entry name" value="P-loop containing nucleoside triphosphate hydrolases"/>
    <property type="match status" value="1"/>
</dbReference>
<dbReference type="PANTHER" id="PTHR47691:SF3">
    <property type="entry name" value="HTH-TYPE TRANSCRIPTIONAL REGULATOR RV0890C-RELATED"/>
    <property type="match status" value="1"/>
</dbReference>